<evidence type="ECO:0000259" key="9">
    <source>
        <dbReference type="Pfam" id="PF01180"/>
    </source>
</evidence>
<keyword evidence="3" id="KW-0285">Flavoprotein</keyword>
<dbReference type="GO" id="GO:0005886">
    <property type="term" value="C:plasma membrane"/>
    <property type="evidence" value="ECO:0007669"/>
    <property type="project" value="TreeGrafter"/>
</dbReference>
<dbReference type="InterPro" id="IPR050074">
    <property type="entry name" value="DHO_dehydrogenase"/>
</dbReference>
<comment type="pathway">
    <text evidence="2">Pyrimidine metabolism; UMP biosynthesis via de novo pathway.</text>
</comment>
<dbReference type="GO" id="GO:0006207">
    <property type="term" value="P:'de novo' pyrimidine nucleobase biosynthetic process"/>
    <property type="evidence" value="ECO:0007669"/>
    <property type="project" value="UniProtKB-UniRule"/>
</dbReference>
<evidence type="ECO:0000256" key="4">
    <source>
        <dbReference type="ARBA" id="ARBA00022643"/>
    </source>
</evidence>
<name>A0A1G1WME3_9BACT</name>
<keyword evidence="5" id="KW-0665">Pyrimidine biosynthesis</keyword>
<dbReference type="PANTHER" id="PTHR48109:SF4">
    <property type="entry name" value="DIHYDROOROTATE DEHYDROGENASE (QUINONE), MITOCHONDRIAL"/>
    <property type="match status" value="1"/>
</dbReference>
<dbReference type="GO" id="GO:0005737">
    <property type="term" value="C:cytoplasm"/>
    <property type="evidence" value="ECO:0007669"/>
    <property type="project" value="InterPro"/>
</dbReference>
<dbReference type="SUPFAM" id="SSF51395">
    <property type="entry name" value="FMN-linked oxidoreductases"/>
    <property type="match status" value="1"/>
</dbReference>
<dbReference type="InterPro" id="IPR005720">
    <property type="entry name" value="Dihydroorotate_DH_cat"/>
</dbReference>
<dbReference type="InterPro" id="IPR013785">
    <property type="entry name" value="Aldolase_TIM"/>
</dbReference>
<dbReference type="CDD" id="cd04738">
    <property type="entry name" value="DHOD_2_like"/>
    <property type="match status" value="1"/>
</dbReference>
<reference evidence="10 11" key="1">
    <citation type="journal article" date="2016" name="Nat. Commun.">
        <title>Thousands of microbial genomes shed light on interconnected biogeochemical processes in an aquifer system.</title>
        <authorList>
            <person name="Anantharaman K."/>
            <person name="Brown C.T."/>
            <person name="Hug L.A."/>
            <person name="Sharon I."/>
            <person name="Castelle C.J."/>
            <person name="Probst A.J."/>
            <person name="Thomas B.C."/>
            <person name="Singh A."/>
            <person name="Wilkins M.J."/>
            <person name="Karaoz U."/>
            <person name="Brodie E.L."/>
            <person name="Williams K.H."/>
            <person name="Hubbard S.S."/>
            <person name="Banfield J.F."/>
        </authorList>
    </citation>
    <scope>NUCLEOTIDE SEQUENCE [LARGE SCALE GENOMIC DNA]</scope>
</reference>
<evidence type="ECO:0000256" key="6">
    <source>
        <dbReference type="ARBA" id="ARBA00023002"/>
    </source>
</evidence>
<dbReference type="EC" id="1.3.5.2" evidence="8"/>
<evidence type="ECO:0000313" key="11">
    <source>
        <dbReference type="Proteomes" id="UP000176645"/>
    </source>
</evidence>
<sequence length="362" mass="39783">MDLYQSIAKPILFTIHPDIAHETVTTIGSALGKTTLGRSLVNGLYYFEHPLLETKVFGLTFKNPVGIAGGFDKNARLMQILPSVGFGFTEVGSITARPYQGNRRPWNFRLVKDEALIVNYGLKNEGAEVLKKRIASQKRFVPLIVNIAKTNDPAIKGEKSVDDYYASFSKLEPLADIININVSCPNTGDGQMFCENPKLLKMFLERMSQNKVNKPVVLKLKPDLNDPTLDKVLETALKYSFIKGFVVSNLTKNRRLLKNTKPSEISHLQGGLSGKPLKKLSNQMIKKVYQKTGGKYPIIGLGGIFTAEDAYEKICLGASLVELATGLIYGGPATIKRIKQGLVRLLVADGFANISHAVGTKV</sequence>
<dbReference type="GO" id="GO:0009220">
    <property type="term" value="P:pyrimidine ribonucleotide biosynthetic process"/>
    <property type="evidence" value="ECO:0007669"/>
    <property type="project" value="UniProtKB-UniRule"/>
</dbReference>
<comment type="cofactor">
    <cofactor evidence="1">
        <name>FMN</name>
        <dbReference type="ChEBI" id="CHEBI:58210"/>
    </cofactor>
</comment>
<dbReference type="Proteomes" id="UP000176645">
    <property type="component" value="Unassembled WGS sequence"/>
</dbReference>
<evidence type="ECO:0000256" key="1">
    <source>
        <dbReference type="ARBA" id="ARBA00001917"/>
    </source>
</evidence>
<keyword evidence="4" id="KW-0288">FMN</keyword>
<dbReference type="NCBIfam" id="NF003652">
    <property type="entry name" value="PRK05286.2-5"/>
    <property type="match status" value="1"/>
</dbReference>
<dbReference type="Gene3D" id="3.20.20.70">
    <property type="entry name" value="Aldolase class I"/>
    <property type="match status" value="1"/>
</dbReference>
<dbReference type="Pfam" id="PF01180">
    <property type="entry name" value="DHO_dh"/>
    <property type="match status" value="1"/>
</dbReference>
<dbReference type="AlphaFoldDB" id="A0A1G1WME3"/>
<dbReference type="InterPro" id="IPR005719">
    <property type="entry name" value="Dihydroorotate_DH_2"/>
</dbReference>
<evidence type="ECO:0000256" key="8">
    <source>
        <dbReference type="NCBIfam" id="TIGR01036"/>
    </source>
</evidence>
<keyword evidence="7" id="KW-0472">Membrane</keyword>
<proteinExistence type="predicted"/>
<dbReference type="NCBIfam" id="TIGR01036">
    <property type="entry name" value="pyrD_sub2"/>
    <property type="match status" value="1"/>
</dbReference>
<evidence type="ECO:0000256" key="2">
    <source>
        <dbReference type="ARBA" id="ARBA00004725"/>
    </source>
</evidence>
<keyword evidence="6" id="KW-0560">Oxidoreductase</keyword>
<evidence type="ECO:0000313" key="10">
    <source>
        <dbReference type="EMBL" id="OGY28367.1"/>
    </source>
</evidence>
<protein>
    <recommendedName>
        <fullName evidence="8">Dihydroorotate dehydrogenase (quinone)</fullName>
        <ecNumber evidence="8">1.3.5.2</ecNumber>
    </recommendedName>
</protein>
<evidence type="ECO:0000256" key="7">
    <source>
        <dbReference type="ARBA" id="ARBA00023136"/>
    </source>
</evidence>
<gene>
    <name evidence="10" type="ORF">A2Z42_01040</name>
</gene>
<dbReference type="PANTHER" id="PTHR48109">
    <property type="entry name" value="DIHYDROOROTATE DEHYDROGENASE (QUINONE), MITOCHONDRIAL-RELATED"/>
    <property type="match status" value="1"/>
</dbReference>
<accession>A0A1G1WME3</accession>
<evidence type="ECO:0000256" key="5">
    <source>
        <dbReference type="ARBA" id="ARBA00022975"/>
    </source>
</evidence>
<organism evidence="10 11">
    <name type="scientific">Candidatus Woykebacteria bacterium RBG_19FT_COMBO_43_10</name>
    <dbReference type="NCBI Taxonomy" id="1802598"/>
    <lineage>
        <taxon>Bacteria</taxon>
        <taxon>Candidatus Woykeibacteriota</taxon>
    </lineage>
</organism>
<evidence type="ECO:0000256" key="3">
    <source>
        <dbReference type="ARBA" id="ARBA00022630"/>
    </source>
</evidence>
<dbReference type="GO" id="GO:0106430">
    <property type="term" value="F:dihydroorotate dehydrogenase (quinone) activity"/>
    <property type="evidence" value="ECO:0007669"/>
    <property type="project" value="UniProtKB-EC"/>
</dbReference>
<comment type="caution">
    <text evidence="10">The sequence shown here is derived from an EMBL/GenBank/DDBJ whole genome shotgun (WGS) entry which is preliminary data.</text>
</comment>
<feature type="domain" description="Dihydroorotate dehydrogenase catalytic" evidence="9">
    <location>
        <begin position="52"/>
        <end position="346"/>
    </location>
</feature>
<dbReference type="EMBL" id="MHCU01000003">
    <property type="protein sequence ID" value="OGY28367.1"/>
    <property type="molecule type" value="Genomic_DNA"/>
</dbReference>